<accession>A0ABW6IHU2</accession>
<name>A0ABW6IHU2_9CYAN</name>
<evidence type="ECO:0000256" key="2">
    <source>
        <dbReference type="ARBA" id="ARBA00022730"/>
    </source>
</evidence>
<organism evidence="7 8">
    <name type="scientific">Almyronema epifaneia S1</name>
    <dbReference type="NCBI Taxonomy" id="2991925"/>
    <lineage>
        <taxon>Bacteria</taxon>
        <taxon>Bacillati</taxon>
        <taxon>Cyanobacteriota</taxon>
        <taxon>Cyanophyceae</taxon>
        <taxon>Nodosilineales</taxon>
        <taxon>Nodosilineaceae</taxon>
        <taxon>Almyronema</taxon>
        <taxon>Almyronema epifaneia</taxon>
    </lineage>
</organism>
<reference evidence="7 8" key="1">
    <citation type="submission" date="2024-10" db="EMBL/GenBank/DDBJ databases">
        <authorList>
            <person name="Ratan Roy A."/>
            <person name="Morales Sandoval P.H."/>
            <person name="De Los Santos Villalobos S."/>
            <person name="Chakraborty S."/>
            <person name="Mukherjee J."/>
        </authorList>
    </citation>
    <scope>NUCLEOTIDE SEQUENCE [LARGE SCALE GENOMIC DNA]</scope>
    <source>
        <strain evidence="7 8">S1</strain>
    </source>
</reference>
<comment type="similarity">
    <text evidence="5">Belongs to the NEMF family.</text>
</comment>
<comment type="subunit">
    <text evidence="5">Associates with stalled 50S ribosomal subunits. Binds to RqcP.</text>
</comment>
<evidence type="ECO:0000256" key="3">
    <source>
        <dbReference type="ARBA" id="ARBA00022884"/>
    </source>
</evidence>
<dbReference type="RefSeq" id="WP_377966788.1">
    <property type="nucleotide sequence ID" value="NZ_JBHZOL010000092.1"/>
</dbReference>
<proteinExistence type="inferred from homology"/>
<keyword evidence="1 5" id="KW-0820">tRNA-binding</keyword>
<evidence type="ECO:0000256" key="5">
    <source>
        <dbReference type="HAMAP-Rule" id="MF_00844"/>
    </source>
</evidence>
<dbReference type="EMBL" id="JBHZOL010000092">
    <property type="protein sequence ID" value="MFE4107761.1"/>
    <property type="molecule type" value="Genomic_DNA"/>
</dbReference>
<keyword evidence="8" id="KW-1185">Reference proteome</keyword>
<dbReference type="Proteomes" id="UP001600165">
    <property type="component" value="Unassembled WGS sequence"/>
</dbReference>
<dbReference type="Pfam" id="PF05670">
    <property type="entry name" value="NFACT-R_1"/>
    <property type="match status" value="1"/>
</dbReference>
<comment type="caution">
    <text evidence="7">The sequence shown here is derived from an EMBL/GenBank/DDBJ whole genome shotgun (WGS) entry which is preliminary data.</text>
</comment>
<keyword evidence="2 5" id="KW-0699">rRNA-binding</keyword>
<evidence type="ECO:0000313" key="8">
    <source>
        <dbReference type="Proteomes" id="UP001600165"/>
    </source>
</evidence>
<dbReference type="PANTHER" id="PTHR15239">
    <property type="entry name" value="NUCLEAR EXPORT MEDIATOR FACTOR NEMF"/>
    <property type="match status" value="1"/>
</dbReference>
<dbReference type="Pfam" id="PF05833">
    <property type="entry name" value="NFACT_N"/>
    <property type="match status" value="1"/>
</dbReference>
<evidence type="ECO:0000256" key="4">
    <source>
        <dbReference type="ARBA" id="ARBA00022917"/>
    </source>
</evidence>
<evidence type="ECO:0000256" key="1">
    <source>
        <dbReference type="ARBA" id="ARBA00022555"/>
    </source>
</evidence>
<feature type="domain" description="NFACT RNA-binding" evidence="6">
    <location>
        <begin position="457"/>
        <end position="558"/>
    </location>
</feature>
<dbReference type="InterPro" id="IPR008532">
    <property type="entry name" value="NFACT_RNA-bd"/>
</dbReference>
<dbReference type="Gene3D" id="2.30.310.10">
    <property type="entry name" value="ibrinogen binding protein from staphylococcus aureus domain"/>
    <property type="match status" value="1"/>
</dbReference>
<keyword evidence="4 5" id="KW-0648">Protein biosynthesis</keyword>
<keyword evidence="3 5" id="KW-0694">RNA-binding</keyword>
<evidence type="ECO:0000259" key="6">
    <source>
        <dbReference type="Pfam" id="PF05670"/>
    </source>
</evidence>
<dbReference type="PANTHER" id="PTHR15239:SF6">
    <property type="entry name" value="RIBOSOME QUALITY CONTROL COMPLEX SUBUNIT NEMF"/>
    <property type="match status" value="1"/>
</dbReference>
<protein>
    <recommendedName>
        <fullName evidence="5">Rqc2 homolog RqcH</fullName>
        <shortName evidence="5">RqcH</shortName>
    </recommendedName>
</protein>
<evidence type="ECO:0000313" key="7">
    <source>
        <dbReference type="EMBL" id="MFE4107761.1"/>
    </source>
</evidence>
<dbReference type="InterPro" id="IPR051608">
    <property type="entry name" value="RQC_Subunit_NEMF"/>
</dbReference>
<comment type="function">
    <text evidence="5">Key component of the ribosome quality control system (RQC), a ribosome-associated complex that mediates the extraction of incompletely synthesized nascent chains from stalled ribosomes and their subsequent degradation. RqcH recruits Ala-charged tRNA, and with RqcP directs the elongation of stalled nascent chains on 50S ribosomal subunits, leading to non-templated C-terminal alanine extensions (Ala tail). The Ala tail promotes nascent chain degradation. May add between 1 and at least 8 Ala residues. Binds to stalled 50S ribosomal subunits.</text>
</comment>
<gene>
    <name evidence="5" type="primary">rqcH</name>
    <name evidence="7" type="ORF">ACFVKH_15845</name>
</gene>
<dbReference type="HAMAP" id="MF_00844_B">
    <property type="entry name" value="RqcH_B"/>
    <property type="match status" value="1"/>
</dbReference>
<sequence length="587" mass="67085">MQPVDFTTLIAAGHELRSEWLPSRCEQVYQRDRYTLCIALRTLQQRGWLTISWHPQAARLHIAEAPPRLPDTFTFSQQLKHQLNGLALIKIEAIAPWERVLDLQFGQRPDDPAQWHLYVEIMGKYSNAILTTAQQQIVTAAHQVSEAQSRVRPIQTGDFYQPPPAITDPLPSLQETQASWQERISLIPGGLKKMMMQVYGGLSSALVRSLIEAANLDPSQSTASLTEADWQRLFQQWQRWLQQLQQGDFQPGWCETGYTVIGLGMTQPIATVQALLQQYYTHELNLQLFQQLHHRITQKLQYLLKKLRQKESTFLSRLQQSDQADQQRQQADLLMAYAYQWQPGMKSMTLADFVTGDPVQIPLNPEKNAIQNAQALYKQHQKLKRARQAVAPLLAEVRAEMNYLEQVEAALLPLDHYEDASDLTALQEIYEELIAQGYLSDPNQREGSSRSPEPTRFYRYQTPNGFEVIIGRNNRQNDKLTFGVATDYDLWFHTQEIPGSHVLLRLEPGTVPDEADLQYTANLAAYFSRARQADQVPVIYTEPKNVYKPKGAKPGMVIYKREQVLWGQPQAIAQQPHLTPAEPVSAL</sequence>
<dbReference type="InterPro" id="IPR043682">
    <property type="entry name" value="RqcH_bacterial"/>
</dbReference>